<keyword evidence="2" id="KW-0347">Helicase</keyword>
<protein>
    <recommendedName>
        <fullName evidence="3">Helicase ATP-binding domain-containing protein</fullName>
    </recommendedName>
</protein>
<evidence type="ECO:0000259" key="3">
    <source>
        <dbReference type="PROSITE" id="PS51192"/>
    </source>
</evidence>
<dbReference type="InterPro" id="IPR011545">
    <property type="entry name" value="DEAD/DEAH_box_helicase_dom"/>
</dbReference>
<evidence type="ECO:0000256" key="1">
    <source>
        <dbReference type="ARBA" id="ARBA00022801"/>
    </source>
</evidence>
<keyword evidence="2" id="KW-0067">ATP-binding</keyword>
<feature type="domain" description="Helicase ATP-binding" evidence="3">
    <location>
        <begin position="3"/>
        <end position="220"/>
    </location>
</feature>
<gene>
    <name evidence="4" type="ORF">QR680_010806</name>
</gene>
<evidence type="ECO:0000313" key="5">
    <source>
        <dbReference type="Proteomes" id="UP001175271"/>
    </source>
</evidence>
<dbReference type="Pfam" id="PF00270">
    <property type="entry name" value="DEAD"/>
    <property type="match status" value="1"/>
</dbReference>
<dbReference type="Gene3D" id="3.40.50.300">
    <property type="entry name" value="P-loop containing nucleotide triphosphate hydrolases"/>
    <property type="match status" value="2"/>
</dbReference>
<dbReference type="GO" id="GO:0004386">
    <property type="term" value="F:helicase activity"/>
    <property type="evidence" value="ECO:0007669"/>
    <property type="project" value="UniProtKB-KW"/>
</dbReference>
<keyword evidence="1" id="KW-0378">Hydrolase</keyword>
<reference evidence="4" key="1">
    <citation type="submission" date="2023-06" db="EMBL/GenBank/DDBJ databases">
        <title>Genomic analysis of the entomopathogenic nematode Steinernema hermaphroditum.</title>
        <authorList>
            <person name="Schwarz E.M."/>
            <person name="Heppert J.K."/>
            <person name="Baniya A."/>
            <person name="Schwartz H.T."/>
            <person name="Tan C.-H."/>
            <person name="Antoshechkin I."/>
            <person name="Sternberg P.W."/>
            <person name="Goodrich-Blair H."/>
            <person name="Dillman A.R."/>
        </authorList>
    </citation>
    <scope>NUCLEOTIDE SEQUENCE</scope>
    <source>
        <strain evidence="4">PS9179</strain>
        <tissue evidence="4">Whole animal</tissue>
    </source>
</reference>
<dbReference type="GO" id="GO:0005524">
    <property type="term" value="F:ATP binding"/>
    <property type="evidence" value="ECO:0007669"/>
    <property type="project" value="InterPro"/>
</dbReference>
<proteinExistence type="predicted"/>
<evidence type="ECO:0000256" key="2">
    <source>
        <dbReference type="ARBA" id="ARBA00022806"/>
    </source>
</evidence>
<organism evidence="4 5">
    <name type="scientific">Steinernema hermaphroditum</name>
    <dbReference type="NCBI Taxonomy" id="289476"/>
    <lineage>
        <taxon>Eukaryota</taxon>
        <taxon>Metazoa</taxon>
        <taxon>Ecdysozoa</taxon>
        <taxon>Nematoda</taxon>
        <taxon>Chromadorea</taxon>
        <taxon>Rhabditida</taxon>
        <taxon>Tylenchina</taxon>
        <taxon>Panagrolaimomorpha</taxon>
        <taxon>Strongyloidoidea</taxon>
        <taxon>Steinernematidae</taxon>
        <taxon>Steinernema</taxon>
    </lineage>
</organism>
<dbReference type="InterPro" id="IPR014001">
    <property type="entry name" value="Helicase_ATP-bd"/>
</dbReference>
<dbReference type="Proteomes" id="UP001175271">
    <property type="component" value="Unassembled WGS sequence"/>
</dbReference>
<dbReference type="PROSITE" id="PS51192">
    <property type="entry name" value="HELICASE_ATP_BIND_1"/>
    <property type="match status" value="1"/>
</dbReference>
<dbReference type="AlphaFoldDB" id="A0AA39IQ64"/>
<accession>A0AA39IQ64</accession>
<sequence length="295" mass="34021">MCLMSKKYQYDLIAQAETGSGKTLAYLVPVISLVHGLKRSLPRLIHKLVFYRPEDHRRNDHDGCQAAKNIAKEANFTIMQEAGTAQFDAVVALLEEIEQQNTRENAVEHLVQSRRPKKLVENLDVTVALTYGGLDFEVSARDIASGCDIFVGTPGRLIKAVEREGRWGGIYLHNVSYDSEFFTLIERIQARRQRLYVFSATFSEYSMEFYRQQMTSEPFYILRRRGTNTIDFMWRSDGVNSFMHRIGRTGRAGNRGCAITYFDPVRDRRHGEYIAEMLQSLGENVPEFLRYHVEE</sequence>
<evidence type="ECO:0000313" key="4">
    <source>
        <dbReference type="EMBL" id="KAK0428440.1"/>
    </source>
</evidence>
<dbReference type="SUPFAM" id="SSF52540">
    <property type="entry name" value="P-loop containing nucleoside triphosphate hydrolases"/>
    <property type="match status" value="2"/>
</dbReference>
<dbReference type="PANTHER" id="PTHR47958">
    <property type="entry name" value="ATP-DEPENDENT RNA HELICASE DBP3"/>
    <property type="match status" value="1"/>
</dbReference>
<comment type="caution">
    <text evidence="4">The sequence shown here is derived from an EMBL/GenBank/DDBJ whole genome shotgun (WGS) entry which is preliminary data.</text>
</comment>
<name>A0AA39IQ64_9BILA</name>
<dbReference type="InterPro" id="IPR027417">
    <property type="entry name" value="P-loop_NTPase"/>
</dbReference>
<keyword evidence="2" id="KW-0547">Nucleotide-binding</keyword>
<dbReference type="GO" id="GO:0016787">
    <property type="term" value="F:hydrolase activity"/>
    <property type="evidence" value="ECO:0007669"/>
    <property type="project" value="UniProtKB-KW"/>
</dbReference>
<dbReference type="GO" id="GO:0003676">
    <property type="term" value="F:nucleic acid binding"/>
    <property type="evidence" value="ECO:0007669"/>
    <property type="project" value="InterPro"/>
</dbReference>
<dbReference type="EMBL" id="JAUCMV010000001">
    <property type="protein sequence ID" value="KAK0428440.1"/>
    <property type="molecule type" value="Genomic_DNA"/>
</dbReference>
<keyword evidence="5" id="KW-1185">Reference proteome</keyword>